<feature type="region of interest" description="Disordered" evidence="7">
    <location>
        <begin position="369"/>
        <end position="452"/>
    </location>
</feature>
<dbReference type="PANTHER" id="PTHR45842:SF22">
    <property type="entry name" value="INSULIN-LIKE GROWTH FACTOR-BINDING PROTEIN COMPLEX ACID LABILE SUBUNIT ISOFORM X1"/>
    <property type="match status" value="1"/>
</dbReference>
<dbReference type="InterPro" id="IPR003599">
    <property type="entry name" value="Ig_sub"/>
</dbReference>
<dbReference type="PROSITE" id="PS50835">
    <property type="entry name" value="IG_LIKE"/>
    <property type="match status" value="2"/>
</dbReference>
<dbReference type="InterPro" id="IPR013098">
    <property type="entry name" value="Ig_I-set"/>
</dbReference>
<dbReference type="InterPro" id="IPR001611">
    <property type="entry name" value="Leu-rich_rpt"/>
</dbReference>
<dbReference type="OMA" id="NIHESTF"/>
<dbReference type="KEGG" id="cqu:CpipJ_CPIJ013854"/>
<evidence type="ECO:0000256" key="1">
    <source>
        <dbReference type="ARBA" id="ARBA00022614"/>
    </source>
</evidence>
<dbReference type="InterPro" id="IPR007110">
    <property type="entry name" value="Ig-like_dom"/>
</dbReference>
<reference evidence="10" key="2">
    <citation type="submission" date="2020-05" db="UniProtKB">
        <authorList>
            <consortium name="EnsemblMetazoa"/>
        </authorList>
    </citation>
    <scope>IDENTIFICATION</scope>
    <source>
        <strain evidence="10">JHB</strain>
    </source>
</reference>
<evidence type="ECO:0000259" key="8">
    <source>
        <dbReference type="PROSITE" id="PS50835"/>
    </source>
</evidence>
<dbReference type="SUPFAM" id="SSF52058">
    <property type="entry name" value="L domain-like"/>
    <property type="match status" value="1"/>
</dbReference>
<evidence type="ECO:0000256" key="7">
    <source>
        <dbReference type="SAM" id="MobiDB-lite"/>
    </source>
</evidence>
<dbReference type="STRING" id="7176.B0X474"/>
<evidence type="ECO:0000313" key="11">
    <source>
        <dbReference type="Proteomes" id="UP000002320"/>
    </source>
</evidence>
<dbReference type="VEuPathDB" id="VectorBase:CPIJ013854"/>
<evidence type="ECO:0000256" key="2">
    <source>
        <dbReference type="ARBA" id="ARBA00022729"/>
    </source>
</evidence>
<dbReference type="GO" id="GO:0016020">
    <property type="term" value="C:membrane"/>
    <property type="evidence" value="ECO:0007669"/>
    <property type="project" value="UniProtKB-SubCell"/>
</dbReference>
<evidence type="ECO:0000313" key="9">
    <source>
        <dbReference type="EMBL" id="EDS40151.1"/>
    </source>
</evidence>
<dbReference type="SUPFAM" id="SSF48726">
    <property type="entry name" value="Immunoglobulin"/>
    <property type="match status" value="2"/>
</dbReference>
<dbReference type="InterPro" id="IPR000483">
    <property type="entry name" value="Cys-rich_flank_reg_C"/>
</dbReference>
<evidence type="ECO:0000256" key="3">
    <source>
        <dbReference type="ARBA" id="ARBA00022737"/>
    </source>
</evidence>
<dbReference type="HOGENOM" id="CLU_043341_0_0_1"/>
<feature type="compositionally biased region" description="Polar residues" evidence="7">
    <location>
        <begin position="398"/>
        <end position="413"/>
    </location>
</feature>
<dbReference type="InterPro" id="IPR036179">
    <property type="entry name" value="Ig-like_dom_sf"/>
</dbReference>
<dbReference type="Gene3D" id="3.80.10.10">
    <property type="entry name" value="Ribonuclease Inhibitor"/>
    <property type="match status" value="1"/>
</dbReference>
<dbReference type="EnsemblMetazoa" id="CPIJ013854-RA">
    <property type="protein sequence ID" value="CPIJ013854-PA"/>
    <property type="gene ID" value="CPIJ013854"/>
</dbReference>
<dbReference type="PANTHER" id="PTHR45842">
    <property type="entry name" value="SYNAPTIC ADHESION-LIKE MOLECULE SALM"/>
    <property type="match status" value="1"/>
</dbReference>
<keyword evidence="3" id="KW-0677">Repeat</keyword>
<dbReference type="Proteomes" id="UP000002320">
    <property type="component" value="Unassembled WGS sequence"/>
</dbReference>
<evidence type="ECO:0000256" key="4">
    <source>
        <dbReference type="ARBA" id="ARBA00023157"/>
    </source>
</evidence>
<dbReference type="InParanoid" id="B0X474"/>
<dbReference type="GO" id="GO:0071944">
    <property type="term" value="C:cell periphery"/>
    <property type="evidence" value="ECO:0007669"/>
    <property type="project" value="UniProtKB-ARBA"/>
</dbReference>
<dbReference type="InterPro" id="IPR003598">
    <property type="entry name" value="Ig_sub2"/>
</dbReference>
<dbReference type="FunFam" id="2.60.40.10:FF:000032">
    <property type="entry name" value="palladin isoform X1"/>
    <property type="match status" value="1"/>
</dbReference>
<feature type="compositionally biased region" description="Basic and acidic residues" evidence="7">
    <location>
        <begin position="414"/>
        <end position="424"/>
    </location>
</feature>
<feature type="domain" description="Ig-like" evidence="8">
    <location>
        <begin position="178"/>
        <end position="267"/>
    </location>
</feature>
<keyword evidence="6" id="KW-0393">Immunoglobulin domain</keyword>
<dbReference type="Pfam" id="PF13855">
    <property type="entry name" value="LRR_8"/>
    <property type="match status" value="1"/>
</dbReference>
<keyword evidence="2" id="KW-0732">Signal</keyword>
<name>B0X474_CULQU</name>
<dbReference type="EMBL" id="DS232331">
    <property type="protein sequence ID" value="EDS40151.1"/>
    <property type="molecule type" value="Genomic_DNA"/>
</dbReference>
<keyword evidence="1" id="KW-0433">Leucine-rich repeat</keyword>
<reference evidence="9" key="1">
    <citation type="submission" date="2007-03" db="EMBL/GenBank/DDBJ databases">
        <title>Annotation of Culex pipiens quinquefasciatus.</title>
        <authorList>
            <consortium name="The Broad Institute Genome Sequencing Platform"/>
            <person name="Atkinson P.W."/>
            <person name="Hemingway J."/>
            <person name="Christensen B.M."/>
            <person name="Higgs S."/>
            <person name="Kodira C."/>
            <person name="Hannick L."/>
            <person name="Megy K."/>
            <person name="O'Leary S."/>
            <person name="Pearson M."/>
            <person name="Haas B.J."/>
            <person name="Mauceli E."/>
            <person name="Wortman J.R."/>
            <person name="Lee N.H."/>
            <person name="Guigo R."/>
            <person name="Stanke M."/>
            <person name="Alvarado L."/>
            <person name="Amedeo P."/>
            <person name="Antoine C.H."/>
            <person name="Arensburger P."/>
            <person name="Bidwell S.L."/>
            <person name="Crawford M."/>
            <person name="Camaro F."/>
            <person name="Devon K."/>
            <person name="Engels R."/>
            <person name="Hammond M."/>
            <person name="Howarth C."/>
            <person name="Koehrsen M."/>
            <person name="Lawson D."/>
            <person name="Montgomery P."/>
            <person name="Nene V."/>
            <person name="Nusbaum C."/>
            <person name="Puiu D."/>
            <person name="Romero-Severson J."/>
            <person name="Severson D.W."/>
            <person name="Shumway M."/>
            <person name="Sisk P."/>
            <person name="Stolte C."/>
            <person name="Zeng Q."/>
            <person name="Eisenstadt E."/>
            <person name="Fraser-Liggett C."/>
            <person name="Strausberg R."/>
            <person name="Galagan J."/>
            <person name="Birren B."/>
            <person name="Collins F.H."/>
        </authorList>
    </citation>
    <scope>NUCLEOTIDE SEQUENCE [LARGE SCALE GENOMIC DNA]</scope>
    <source>
        <strain evidence="9">JHB</strain>
    </source>
</reference>
<dbReference type="InterPro" id="IPR013783">
    <property type="entry name" value="Ig-like_fold"/>
</dbReference>
<protein>
    <recommendedName>
        <fullName evidence="8">Ig-like domain-containing protein</fullName>
    </recommendedName>
</protein>
<keyword evidence="11" id="KW-1185">Reference proteome</keyword>
<evidence type="ECO:0000256" key="6">
    <source>
        <dbReference type="ARBA" id="ARBA00023319"/>
    </source>
</evidence>
<dbReference type="FunFam" id="2.60.40.10:FF:000612">
    <property type="entry name" value="palladin isoform X1"/>
    <property type="match status" value="1"/>
</dbReference>
<dbReference type="Pfam" id="PF07679">
    <property type="entry name" value="I-set"/>
    <property type="match status" value="2"/>
</dbReference>
<accession>B0X474</accession>
<keyword evidence="5" id="KW-0325">Glycoprotein</keyword>
<feature type="compositionally biased region" description="Low complexity" evidence="7">
    <location>
        <begin position="369"/>
        <end position="397"/>
    </location>
</feature>
<dbReference type="Gene3D" id="2.60.40.10">
    <property type="entry name" value="Immunoglobulins"/>
    <property type="match status" value="2"/>
</dbReference>
<evidence type="ECO:0000313" key="10">
    <source>
        <dbReference type="EnsemblMetazoa" id="CPIJ013854-PA"/>
    </source>
</evidence>
<dbReference type="InterPro" id="IPR032675">
    <property type="entry name" value="LRR_dom_sf"/>
</dbReference>
<feature type="domain" description="Ig-like" evidence="8">
    <location>
        <begin position="278"/>
        <end position="363"/>
    </location>
</feature>
<dbReference type="InterPro" id="IPR050467">
    <property type="entry name" value="LRFN"/>
</dbReference>
<dbReference type="SMART" id="SM00408">
    <property type="entry name" value="IGc2"/>
    <property type="match status" value="2"/>
</dbReference>
<dbReference type="OrthoDB" id="823504at2759"/>
<evidence type="ECO:0000256" key="5">
    <source>
        <dbReference type="ARBA" id="ARBA00023180"/>
    </source>
</evidence>
<organism>
    <name type="scientific">Culex quinquefasciatus</name>
    <name type="common">Southern house mosquito</name>
    <name type="synonym">Culex pungens</name>
    <dbReference type="NCBI Taxonomy" id="7176"/>
    <lineage>
        <taxon>Eukaryota</taxon>
        <taxon>Metazoa</taxon>
        <taxon>Ecdysozoa</taxon>
        <taxon>Arthropoda</taxon>
        <taxon>Hexapoda</taxon>
        <taxon>Insecta</taxon>
        <taxon>Pterygota</taxon>
        <taxon>Neoptera</taxon>
        <taxon>Endopterygota</taxon>
        <taxon>Diptera</taxon>
        <taxon>Nematocera</taxon>
        <taxon>Culicoidea</taxon>
        <taxon>Culicidae</taxon>
        <taxon>Culicinae</taxon>
        <taxon>Culicini</taxon>
        <taxon>Culex</taxon>
        <taxon>Culex</taxon>
    </lineage>
</organism>
<keyword evidence="4" id="KW-1015">Disulfide bond</keyword>
<dbReference type="PROSITE" id="PS51450">
    <property type="entry name" value="LRR"/>
    <property type="match status" value="1"/>
</dbReference>
<sequence>MEMFRTLRGLTAPNYYSPLIPSPSSDLRYNHIREVPTDAFAGLSHLHTVFLNENQLRRIEPGAFRGLLGLKYLYLNKNRIVEVAPSAFDSLDRLQSLFLYGNQIRRIPEGAFAGLPALKRLRLDDNPLECDCSLLWFRRVLHEARQMLLATSSCATPEQLVGKSLADLGEDDFHCTKPEIVSEPRDIEISNGQTAVFTCKAHGDPRPEIVWMLDAGEIHSDDTRINVLPDGSLRIDEVTAADAGMYECRARNNMGQVQSRPARMVVSNEVIETEAEAPKFIQTPPAEVELKVGAALVLHCVVSGAPTPSILWKFNNQNIQNGRIKLFGNGSLILPVATLDDGGVYSCYAGNAIGNVSVNATVQVNAAGPASTSAAPDSSALPPSSSPTLPSTPAGTSVQDETVSPAASTTLTVKDSRSPKRPDSTDSGSNSDSDSTALLNSTYSFDEDSKSI</sequence>
<dbReference type="eggNOG" id="KOG0619">
    <property type="taxonomic scope" value="Eukaryota"/>
</dbReference>
<dbReference type="InterPro" id="IPR003591">
    <property type="entry name" value="Leu-rich_rpt_typical-subtyp"/>
</dbReference>
<dbReference type="SMART" id="SM00369">
    <property type="entry name" value="LRR_TYP"/>
    <property type="match status" value="4"/>
</dbReference>
<dbReference type="SMART" id="SM00082">
    <property type="entry name" value="LRRCT"/>
    <property type="match status" value="1"/>
</dbReference>
<gene>
    <name evidence="10" type="primary">6047379</name>
    <name evidence="9" type="ORF">CpipJ_CPIJ013854</name>
</gene>
<dbReference type="AlphaFoldDB" id="B0X474"/>
<dbReference type="SMART" id="SM00409">
    <property type="entry name" value="IG"/>
    <property type="match status" value="2"/>
</dbReference>
<feature type="compositionally biased region" description="Low complexity" evidence="7">
    <location>
        <begin position="425"/>
        <end position="435"/>
    </location>
</feature>
<proteinExistence type="predicted"/>
<dbReference type="VEuPathDB" id="VectorBase:CQUJHB013957"/>